<feature type="chain" id="PRO_5025689851" evidence="1">
    <location>
        <begin position="21"/>
        <end position="75"/>
    </location>
</feature>
<evidence type="ECO:0000313" key="2">
    <source>
        <dbReference type="EMBL" id="MXU83435.1"/>
    </source>
</evidence>
<proteinExistence type="predicted"/>
<dbReference type="EMBL" id="GIFC01001352">
    <property type="protein sequence ID" value="MXU83435.1"/>
    <property type="molecule type" value="Transcribed_RNA"/>
</dbReference>
<reference evidence="2" key="1">
    <citation type="submission" date="2019-12" db="EMBL/GenBank/DDBJ databases">
        <title>An insight into the sialome of adult female Ixodes ricinus ticks feeding for 6 days.</title>
        <authorList>
            <person name="Perner J."/>
            <person name="Ribeiro J.M.C."/>
        </authorList>
    </citation>
    <scope>NUCLEOTIDE SEQUENCE</scope>
    <source>
        <strain evidence="2">Semi-engorged</strain>
        <tissue evidence="2">Salivary glands</tissue>
    </source>
</reference>
<protein>
    <submittedName>
        <fullName evidence="2">Putative secreted protein</fullName>
    </submittedName>
</protein>
<feature type="signal peptide" evidence="1">
    <location>
        <begin position="1"/>
        <end position="20"/>
    </location>
</feature>
<evidence type="ECO:0000256" key="1">
    <source>
        <dbReference type="SAM" id="SignalP"/>
    </source>
</evidence>
<dbReference type="AlphaFoldDB" id="A0A6B0U4C6"/>
<sequence length="75" mass="8543">MMQSLHVLAPLRWLMQGVDALAETQHRQTRTHSHRHAHARRCLSLGRLAVPYGLVASGRRSFCVWSPPRKPPPAR</sequence>
<keyword evidence="1" id="KW-0732">Signal</keyword>
<organism evidence="2">
    <name type="scientific">Ixodes ricinus</name>
    <name type="common">Common tick</name>
    <name type="synonym">Acarus ricinus</name>
    <dbReference type="NCBI Taxonomy" id="34613"/>
    <lineage>
        <taxon>Eukaryota</taxon>
        <taxon>Metazoa</taxon>
        <taxon>Ecdysozoa</taxon>
        <taxon>Arthropoda</taxon>
        <taxon>Chelicerata</taxon>
        <taxon>Arachnida</taxon>
        <taxon>Acari</taxon>
        <taxon>Parasitiformes</taxon>
        <taxon>Ixodida</taxon>
        <taxon>Ixodoidea</taxon>
        <taxon>Ixodidae</taxon>
        <taxon>Ixodinae</taxon>
        <taxon>Ixodes</taxon>
    </lineage>
</organism>
<accession>A0A6B0U4C6</accession>
<name>A0A6B0U4C6_IXORI</name>